<name>A0A9W6Z291_AMBMO</name>
<dbReference type="PANTHER" id="PTHR45649:SF6">
    <property type="entry name" value="GABA-SPECIFIC PERMEASE"/>
    <property type="match status" value="1"/>
</dbReference>
<feature type="transmembrane region" description="Helical" evidence="6">
    <location>
        <begin position="133"/>
        <end position="159"/>
    </location>
</feature>
<keyword evidence="8" id="KW-1185">Reference proteome</keyword>
<evidence type="ECO:0000256" key="4">
    <source>
        <dbReference type="ARBA" id="ARBA00022989"/>
    </source>
</evidence>
<comment type="caution">
    <text evidence="7">The sequence shown here is derived from an EMBL/GenBank/DDBJ whole genome shotgun (WGS) entry which is preliminary data.</text>
</comment>
<keyword evidence="2" id="KW-0813">Transport</keyword>
<keyword evidence="4 6" id="KW-1133">Transmembrane helix</keyword>
<dbReference type="OrthoDB" id="4476201at2759"/>
<dbReference type="Gene3D" id="1.20.1740.10">
    <property type="entry name" value="Amino acid/polyamine transporter I"/>
    <property type="match status" value="1"/>
</dbReference>
<evidence type="ECO:0000256" key="2">
    <source>
        <dbReference type="ARBA" id="ARBA00022448"/>
    </source>
</evidence>
<sequence>MSQTLSATASPIRSRITGIKTATSTIREINARTAEGDENLLAEIGYKQELKRRFSTVQIFGIAYSIMGLLPSISSVTYTGLSSGPSGFLWSWLIASVFILTVGVGMSELGSAIPTSGGLYYWTFHYAPAQYRILISFVIGLSNSLALCAGLVSIGYGNAQEILAAVYLSKDGSFEITQGKTYGVFVGCVLTQALCTCMSSKNVAFMQTVSSVCNTGLIVLYLIALPIGTKLNKAGGFNDGKFIFGTVENHSEGWPKGFQFCLSMMTAVWTIGAFDSCVHMSEEAKNASYGVPIGVCGSITFCGILGFFIIICTTACMDPDVSTVLASETGFPMAQIIFDSLGRNWAIAMMSLMAACQWLMGSSILTALSRQVWAFARDDGLPFSSIVKVVNKKLKVPIRAVLFATCIGLMLGCLCLAGTVAASALFSLGVCGNYLAWCAPIFFRLTSGKSRFVPGRFYLGDLWSQVIGWIACIWGLFIIVLTMIPSGKSVTKETMNYTVAITGGCWVLSVVFFFVYKYKYYHGPKSNIEPEDLLERNDAVAVPLTIDGVVNEKENDQSS</sequence>
<comment type="subcellular location">
    <subcellularLocation>
        <location evidence="1">Membrane</location>
        <topology evidence="1">Multi-pass membrane protein</topology>
    </subcellularLocation>
</comment>
<protein>
    <submittedName>
        <fullName evidence="7">Unnamed protein product</fullName>
    </submittedName>
</protein>
<feature type="transmembrane region" description="Helical" evidence="6">
    <location>
        <begin position="497"/>
        <end position="516"/>
    </location>
</feature>
<dbReference type="GO" id="GO:0022857">
    <property type="term" value="F:transmembrane transporter activity"/>
    <property type="evidence" value="ECO:0007669"/>
    <property type="project" value="InterPro"/>
</dbReference>
<evidence type="ECO:0000256" key="1">
    <source>
        <dbReference type="ARBA" id="ARBA00004141"/>
    </source>
</evidence>
<feature type="transmembrane region" description="Helical" evidence="6">
    <location>
        <begin position="57"/>
        <end position="78"/>
    </location>
</feature>
<evidence type="ECO:0000313" key="8">
    <source>
        <dbReference type="Proteomes" id="UP001165063"/>
    </source>
</evidence>
<dbReference type="PIRSF" id="PIRSF006060">
    <property type="entry name" value="AA_transporter"/>
    <property type="match status" value="1"/>
</dbReference>
<evidence type="ECO:0000256" key="5">
    <source>
        <dbReference type="ARBA" id="ARBA00023136"/>
    </source>
</evidence>
<dbReference type="InterPro" id="IPR002293">
    <property type="entry name" value="AA/rel_permease1"/>
</dbReference>
<feature type="transmembrane region" description="Helical" evidence="6">
    <location>
        <begin position="400"/>
        <end position="419"/>
    </location>
</feature>
<evidence type="ECO:0000256" key="3">
    <source>
        <dbReference type="ARBA" id="ARBA00022692"/>
    </source>
</evidence>
<feature type="transmembrane region" description="Helical" evidence="6">
    <location>
        <begin position="209"/>
        <end position="228"/>
    </location>
</feature>
<dbReference type="EMBL" id="BSXU01004598">
    <property type="protein sequence ID" value="GMG45671.1"/>
    <property type="molecule type" value="Genomic_DNA"/>
</dbReference>
<feature type="transmembrane region" description="Helical" evidence="6">
    <location>
        <begin position="466"/>
        <end position="485"/>
    </location>
</feature>
<keyword evidence="5 6" id="KW-0472">Membrane</keyword>
<accession>A0A9W6Z291</accession>
<evidence type="ECO:0000256" key="6">
    <source>
        <dbReference type="SAM" id="Phobius"/>
    </source>
</evidence>
<keyword evidence="3 6" id="KW-0812">Transmembrane</keyword>
<feature type="transmembrane region" description="Helical" evidence="6">
    <location>
        <begin position="90"/>
        <end position="113"/>
    </location>
</feature>
<dbReference type="Proteomes" id="UP001165063">
    <property type="component" value="Unassembled WGS sequence"/>
</dbReference>
<feature type="transmembrane region" description="Helical" evidence="6">
    <location>
        <begin position="425"/>
        <end position="445"/>
    </location>
</feature>
<feature type="transmembrane region" description="Helical" evidence="6">
    <location>
        <begin position="345"/>
        <end position="368"/>
    </location>
</feature>
<proteinExistence type="predicted"/>
<gene>
    <name evidence="7" type="ORF">Amon01_000681700</name>
</gene>
<evidence type="ECO:0000313" key="7">
    <source>
        <dbReference type="EMBL" id="GMG45671.1"/>
    </source>
</evidence>
<dbReference type="AlphaFoldDB" id="A0A9W6Z291"/>
<feature type="transmembrane region" description="Helical" evidence="6">
    <location>
        <begin position="289"/>
        <end position="311"/>
    </location>
</feature>
<dbReference type="PANTHER" id="PTHR45649">
    <property type="entry name" value="AMINO-ACID PERMEASE BAT1"/>
    <property type="match status" value="1"/>
</dbReference>
<dbReference type="GO" id="GO:0016020">
    <property type="term" value="C:membrane"/>
    <property type="evidence" value="ECO:0007669"/>
    <property type="project" value="UniProtKB-SubCell"/>
</dbReference>
<reference evidence="7" key="1">
    <citation type="submission" date="2023-04" db="EMBL/GenBank/DDBJ databases">
        <title>Ambrosiozyma monospora NBRC 1965.</title>
        <authorList>
            <person name="Ichikawa N."/>
            <person name="Sato H."/>
            <person name="Tonouchi N."/>
        </authorList>
    </citation>
    <scope>NUCLEOTIDE SEQUENCE</scope>
    <source>
        <strain evidence="7">NBRC 1965</strain>
    </source>
</reference>
<dbReference type="Pfam" id="PF13520">
    <property type="entry name" value="AA_permease_2"/>
    <property type="match status" value="1"/>
</dbReference>
<organism evidence="7 8">
    <name type="scientific">Ambrosiozyma monospora</name>
    <name type="common">Yeast</name>
    <name type="synonym">Endomycopsis monosporus</name>
    <dbReference type="NCBI Taxonomy" id="43982"/>
    <lineage>
        <taxon>Eukaryota</taxon>
        <taxon>Fungi</taxon>
        <taxon>Dikarya</taxon>
        <taxon>Ascomycota</taxon>
        <taxon>Saccharomycotina</taxon>
        <taxon>Pichiomycetes</taxon>
        <taxon>Pichiales</taxon>
        <taxon>Pichiaceae</taxon>
        <taxon>Ambrosiozyma</taxon>
    </lineage>
</organism>